<evidence type="ECO:0000256" key="1">
    <source>
        <dbReference type="SAM" id="MobiDB-lite"/>
    </source>
</evidence>
<dbReference type="VEuPathDB" id="FungiDB:An12g08200"/>
<sequence length="197" mass="21960">MAGFLCQRCPHSFSSIGIDRQITTSKLKSFTYGRAGHTHTLTHETDVPRPGELQNVSRKGLWRRRGEGTDGPTSTLLTVVLVVDHPGIISVNRDQSSVSYAFFPSGRIPVAVSSLSEWPCLTLYLFLGILPSEADQHKSPLAADHTAHHPITGSVPERCQRERPHRPKREGETKERKRNNGMAQSINPFPLPPPWRL</sequence>
<dbReference type="KEGG" id="ang:An12g08200"/>
<accession>A0AAJ8BQD8</accession>
<organism evidence="2">
    <name type="scientific">Aspergillus niger</name>
    <dbReference type="NCBI Taxonomy" id="5061"/>
    <lineage>
        <taxon>Eukaryota</taxon>
        <taxon>Fungi</taxon>
        <taxon>Dikarya</taxon>
        <taxon>Ascomycota</taxon>
        <taxon>Pezizomycotina</taxon>
        <taxon>Eurotiomycetes</taxon>
        <taxon>Eurotiomycetidae</taxon>
        <taxon>Eurotiales</taxon>
        <taxon>Aspergillaceae</taxon>
        <taxon>Aspergillus</taxon>
        <taxon>Aspergillus subgen. Circumdati</taxon>
    </lineage>
</organism>
<reference evidence="2" key="1">
    <citation type="submission" date="2025-02" db="EMBL/GenBank/DDBJ databases">
        <authorList>
            <consortium name="NCBI Genome Project"/>
        </authorList>
    </citation>
    <scope>NUCLEOTIDE SEQUENCE</scope>
</reference>
<protein>
    <submittedName>
        <fullName evidence="2">Uncharacterized protein</fullName>
    </submittedName>
</protein>
<dbReference type="AlphaFoldDB" id="A0AAJ8BQD8"/>
<name>A0AAJ8BQD8_ASPNG</name>
<feature type="region of interest" description="Disordered" evidence="1">
    <location>
        <begin position="140"/>
        <end position="197"/>
    </location>
</feature>
<reference evidence="2" key="2">
    <citation type="submission" date="2025-08" db="UniProtKB">
        <authorList>
            <consortium name="RefSeq"/>
        </authorList>
    </citation>
    <scope>IDENTIFICATION</scope>
</reference>
<gene>
    <name evidence="2" type="ORF">An12g08200</name>
</gene>
<dbReference type="GeneID" id="84592670"/>
<proteinExistence type="predicted"/>
<evidence type="ECO:0000313" key="2">
    <source>
        <dbReference type="RefSeq" id="XP_059601914.1"/>
    </source>
</evidence>
<dbReference type="RefSeq" id="XP_059601914.1">
    <property type="nucleotide sequence ID" value="XM_059743575.1"/>
</dbReference>